<name>A0A2P7B097_9HYPH</name>
<dbReference type="InterPro" id="IPR006860">
    <property type="entry name" value="FecR"/>
</dbReference>
<evidence type="ECO:0000313" key="4">
    <source>
        <dbReference type="EMBL" id="PSH59883.1"/>
    </source>
</evidence>
<sequence>MSYFRGVAIAALSVTLFSPLPTRAAEQVGEAVLIKTEVTGAGGPLRVDAPVHRNEKIKTSISGLGQFLFRDGTKLAVGWGSSVTIDKFVYDDTDSVKKLTIKAAKGTFRWISGNSKSSAYQILTPAGTIGVRGTAFDFFVGPDGTTAVVLLSGAARFCGAGGCQELKRRCDCVVAKPNGQITQTRRVDRTIFKTLGTQKALPFLSGTQALTGGLGITGTGCGLSMAAAAERSDNTNPPASRPAPSPPAPNNPPAPNRPDPPAPNRPDAPGNPNVPDPPSKPEPPSKPNRPDKPDKPSKPDKPDKHGKPHHHGKHHGKDHSYHGKDHDDDKGRHRHGKDRGRDNDNRNGNRSYGGWNKR</sequence>
<feature type="signal peptide" evidence="2">
    <location>
        <begin position="1"/>
        <end position="24"/>
    </location>
</feature>
<feature type="compositionally biased region" description="Basic and acidic residues" evidence="1">
    <location>
        <begin position="288"/>
        <end position="305"/>
    </location>
</feature>
<dbReference type="Proteomes" id="UP000241158">
    <property type="component" value="Unassembled WGS sequence"/>
</dbReference>
<evidence type="ECO:0000313" key="5">
    <source>
        <dbReference type="Proteomes" id="UP000241158"/>
    </source>
</evidence>
<feature type="compositionally biased region" description="Pro residues" evidence="1">
    <location>
        <begin position="239"/>
        <end position="266"/>
    </location>
</feature>
<dbReference type="EMBL" id="PGGN01000001">
    <property type="protein sequence ID" value="PSH59883.1"/>
    <property type="molecule type" value="Genomic_DNA"/>
</dbReference>
<dbReference type="AlphaFoldDB" id="A0A2P7B097"/>
<comment type="caution">
    <text evidence="4">The sequence shown here is derived from an EMBL/GenBank/DDBJ whole genome shotgun (WGS) entry which is preliminary data.</text>
</comment>
<feature type="chain" id="PRO_5015113480" description="FecR protein domain-containing protein" evidence="2">
    <location>
        <begin position="25"/>
        <end position="358"/>
    </location>
</feature>
<keyword evidence="2" id="KW-0732">Signal</keyword>
<reference evidence="5" key="1">
    <citation type="submission" date="2017-11" db="EMBL/GenBank/DDBJ databases">
        <authorList>
            <person name="Kuznetsova I."/>
            <person name="Sazanova A."/>
            <person name="Chirak E."/>
            <person name="Safronova V."/>
            <person name="Willems A."/>
        </authorList>
    </citation>
    <scope>NUCLEOTIDE SEQUENCE [LARGE SCALE GENOMIC DNA]</scope>
    <source>
        <strain evidence="5">PEPV15</strain>
    </source>
</reference>
<feature type="compositionally biased region" description="Pro residues" evidence="1">
    <location>
        <begin position="272"/>
        <end position="287"/>
    </location>
</feature>
<evidence type="ECO:0000256" key="1">
    <source>
        <dbReference type="SAM" id="MobiDB-lite"/>
    </source>
</evidence>
<dbReference type="Gene3D" id="2.60.120.1440">
    <property type="match status" value="1"/>
</dbReference>
<proteinExistence type="predicted"/>
<feature type="domain" description="FecR protein" evidence="3">
    <location>
        <begin position="56"/>
        <end position="155"/>
    </location>
</feature>
<evidence type="ECO:0000259" key="3">
    <source>
        <dbReference type="Pfam" id="PF04773"/>
    </source>
</evidence>
<keyword evidence="5" id="KW-1185">Reference proteome</keyword>
<dbReference type="RefSeq" id="WP_106715187.1">
    <property type="nucleotide sequence ID" value="NZ_JACHXT010000002.1"/>
</dbReference>
<feature type="region of interest" description="Disordered" evidence="1">
    <location>
        <begin position="228"/>
        <end position="358"/>
    </location>
</feature>
<dbReference type="OrthoDB" id="6038785at2"/>
<organism evidence="4 5">
    <name type="scientific">Phyllobacterium endophyticum</name>
    <dbReference type="NCBI Taxonomy" id="1149773"/>
    <lineage>
        <taxon>Bacteria</taxon>
        <taxon>Pseudomonadati</taxon>
        <taxon>Pseudomonadota</taxon>
        <taxon>Alphaproteobacteria</taxon>
        <taxon>Hyphomicrobiales</taxon>
        <taxon>Phyllobacteriaceae</taxon>
        <taxon>Phyllobacterium</taxon>
    </lineage>
</organism>
<dbReference type="Pfam" id="PF04773">
    <property type="entry name" value="FecR"/>
    <property type="match status" value="1"/>
</dbReference>
<feature type="compositionally biased region" description="Basic and acidic residues" evidence="1">
    <location>
        <begin position="318"/>
        <end position="331"/>
    </location>
</feature>
<protein>
    <recommendedName>
        <fullName evidence="3">FecR protein domain-containing protein</fullName>
    </recommendedName>
</protein>
<gene>
    <name evidence="4" type="ORF">CU100_03765</name>
</gene>
<accession>A0A2P7B097</accession>
<evidence type="ECO:0000256" key="2">
    <source>
        <dbReference type="SAM" id="SignalP"/>
    </source>
</evidence>
<feature type="compositionally biased region" description="Basic residues" evidence="1">
    <location>
        <begin position="306"/>
        <end position="317"/>
    </location>
</feature>
<feature type="compositionally biased region" description="Low complexity" evidence="1">
    <location>
        <begin position="348"/>
        <end position="358"/>
    </location>
</feature>